<feature type="region of interest" description="Disordered" evidence="13">
    <location>
        <begin position="421"/>
        <end position="463"/>
    </location>
</feature>
<feature type="compositionally biased region" description="Low complexity" evidence="13">
    <location>
        <begin position="427"/>
        <end position="444"/>
    </location>
</feature>
<feature type="compositionally biased region" description="Pro residues" evidence="13">
    <location>
        <begin position="697"/>
        <end position="710"/>
    </location>
</feature>
<feature type="compositionally biased region" description="Polar residues" evidence="13">
    <location>
        <begin position="652"/>
        <end position="663"/>
    </location>
</feature>
<dbReference type="GO" id="GO:0061630">
    <property type="term" value="F:ubiquitin protein ligase activity"/>
    <property type="evidence" value="ECO:0007669"/>
    <property type="project" value="UniProtKB-EC"/>
</dbReference>
<dbReference type="InterPro" id="IPR056437">
    <property type="entry name" value="Znf-C2H2_ZNF598/HEL2"/>
</dbReference>
<dbReference type="Pfam" id="PF25447">
    <property type="entry name" value="RING_ZNF598"/>
    <property type="match status" value="1"/>
</dbReference>
<evidence type="ECO:0000313" key="16">
    <source>
        <dbReference type="Proteomes" id="UP001159042"/>
    </source>
</evidence>
<dbReference type="GO" id="GO:0016567">
    <property type="term" value="P:protein ubiquitination"/>
    <property type="evidence" value="ECO:0007669"/>
    <property type="project" value="TreeGrafter"/>
</dbReference>
<dbReference type="SUPFAM" id="SSF57850">
    <property type="entry name" value="RING/U-box"/>
    <property type="match status" value="1"/>
</dbReference>
<dbReference type="EC" id="2.3.2.27" evidence="4"/>
<reference evidence="15 16" key="1">
    <citation type="journal article" date="2023" name="Insect Mol. Biol.">
        <title>Genome sequencing provides insights into the evolution of gene families encoding plant cell wall-degrading enzymes in longhorned beetles.</title>
        <authorList>
            <person name="Shin N.R."/>
            <person name="Okamura Y."/>
            <person name="Kirsch R."/>
            <person name="Pauchet Y."/>
        </authorList>
    </citation>
    <scope>NUCLEOTIDE SEQUENCE [LARGE SCALE GENOMIC DNA]</scope>
    <source>
        <strain evidence="15">EAD_L_NR</strain>
    </source>
</reference>
<keyword evidence="10" id="KW-0862">Zinc</keyword>
<dbReference type="GO" id="GO:0072344">
    <property type="term" value="P:rescue of stalled ribosome"/>
    <property type="evidence" value="ECO:0007669"/>
    <property type="project" value="InterPro"/>
</dbReference>
<dbReference type="InterPro" id="IPR013083">
    <property type="entry name" value="Znf_RING/FYVE/PHD"/>
</dbReference>
<evidence type="ECO:0000256" key="13">
    <source>
        <dbReference type="SAM" id="MobiDB-lite"/>
    </source>
</evidence>
<feature type="region of interest" description="Disordered" evidence="13">
    <location>
        <begin position="552"/>
        <end position="716"/>
    </location>
</feature>
<dbReference type="InterPro" id="IPR057634">
    <property type="entry name" value="PAH_ZNF598/HEL2"/>
</dbReference>
<dbReference type="PROSITE" id="PS50089">
    <property type="entry name" value="ZF_RING_2"/>
    <property type="match status" value="1"/>
</dbReference>
<evidence type="ECO:0000256" key="6">
    <source>
        <dbReference type="ARBA" id="ARBA00022553"/>
    </source>
</evidence>
<gene>
    <name evidence="15" type="ORF">NQ315_004480</name>
</gene>
<dbReference type="SMART" id="SM00355">
    <property type="entry name" value="ZnF_C2H2"/>
    <property type="match status" value="5"/>
</dbReference>
<feature type="domain" description="RING-type" evidence="14">
    <location>
        <begin position="16"/>
        <end position="56"/>
    </location>
</feature>
<dbReference type="Gene3D" id="3.30.40.10">
    <property type="entry name" value="Zinc/RING finger domain, C3HC4 (zinc finger)"/>
    <property type="match status" value="1"/>
</dbReference>
<dbReference type="InterPro" id="IPR041888">
    <property type="entry name" value="RING-HC_ZNF598/HEL2"/>
</dbReference>
<feature type="compositionally biased region" description="Polar residues" evidence="13">
    <location>
        <begin position="552"/>
        <end position="563"/>
    </location>
</feature>
<dbReference type="EMBL" id="JANEYG010000045">
    <property type="protein sequence ID" value="KAJ8916113.1"/>
    <property type="molecule type" value="Genomic_DNA"/>
</dbReference>
<keyword evidence="8" id="KW-0479">Metal-binding</keyword>
<comment type="pathway">
    <text evidence="3">Protein modification; protein ubiquitination.</text>
</comment>
<evidence type="ECO:0000259" key="14">
    <source>
        <dbReference type="PROSITE" id="PS50089"/>
    </source>
</evidence>
<evidence type="ECO:0000256" key="5">
    <source>
        <dbReference type="ARBA" id="ARBA00022490"/>
    </source>
</evidence>
<evidence type="ECO:0000256" key="7">
    <source>
        <dbReference type="ARBA" id="ARBA00022679"/>
    </source>
</evidence>
<dbReference type="GO" id="GO:0043022">
    <property type="term" value="F:ribosome binding"/>
    <property type="evidence" value="ECO:0007669"/>
    <property type="project" value="TreeGrafter"/>
</dbReference>
<evidence type="ECO:0000256" key="1">
    <source>
        <dbReference type="ARBA" id="ARBA00000900"/>
    </source>
</evidence>
<dbReference type="InterPro" id="IPR001841">
    <property type="entry name" value="Znf_RING"/>
</dbReference>
<organism evidence="15 16">
    <name type="scientific">Exocentrus adspersus</name>
    <dbReference type="NCBI Taxonomy" id="1586481"/>
    <lineage>
        <taxon>Eukaryota</taxon>
        <taxon>Metazoa</taxon>
        <taxon>Ecdysozoa</taxon>
        <taxon>Arthropoda</taxon>
        <taxon>Hexapoda</taxon>
        <taxon>Insecta</taxon>
        <taxon>Pterygota</taxon>
        <taxon>Neoptera</taxon>
        <taxon>Endopterygota</taxon>
        <taxon>Coleoptera</taxon>
        <taxon>Polyphaga</taxon>
        <taxon>Cucujiformia</taxon>
        <taxon>Chrysomeloidea</taxon>
        <taxon>Cerambycidae</taxon>
        <taxon>Lamiinae</taxon>
        <taxon>Acanthocinini</taxon>
        <taxon>Exocentrus</taxon>
    </lineage>
</organism>
<dbReference type="Proteomes" id="UP001159042">
    <property type="component" value="Unassembled WGS sequence"/>
</dbReference>
<evidence type="ECO:0000256" key="9">
    <source>
        <dbReference type="ARBA" id="ARBA00022771"/>
    </source>
</evidence>
<evidence type="ECO:0000256" key="8">
    <source>
        <dbReference type="ARBA" id="ARBA00022723"/>
    </source>
</evidence>
<dbReference type="GO" id="GO:0005737">
    <property type="term" value="C:cytoplasm"/>
    <property type="evidence" value="ECO:0007669"/>
    <property type="project" value="UniProtKB-SubCell"/>
</dbReference>
<feature type="compositionally biased region" description="Basic and acidic residues" evidence="13">
    <location>
        <begin position="609"/>
        <end position="631"/>
    </location>
</feature>
<dbReference type="PANTHER" id="PTHR22938">
    <property type="entry name" value="ZINC FINGER PROTEIN 598"/>
    <property type="match status" value="1"/>
</dbReference>
<evidence type="ECO:0000256" key="2">
    <source>
        <dbReference type="ARBA" id="ARBA00004496"/>
    </source>
</evidence>
<feature type="compositionally biased region" description="Polar residues" evidence="13">
    <location>
        <begin position="675"/>
        <end position="689"/>
    </location>
</feature>
<dbReference type="PROSITE" id="PS00028">
    <property type="entry name" value="ZINC_FINGER_C2H2_1"/>
    <property type="match status" value="1"/>
</dbReference>
<dbReference type="GO" id="GO:0008270">
    <property type="term" value="F:zinc ion binding"/>
    <property type="evidence" value="ECO:0007669"/>
    <property type="project" value="UniProtKB-KW"/>
</dbReference>
<evidence type="ECO:0000256" key="10">
    <source>
        <dbReference type="ARBA" id="ARBA00022833"/>
    </source>
</evidence>
<keyword evidence="6" id="KW-0597">Phosphoprotein</keyword>
<comment type="caution">
    <text evidence="15">The sequence shown here is derived from an EMBL/GenBank/DDBJ whole genome shotgun (WGS) entry which is preliminary data.</text>
</comment>
<protein>
    <recommendedName>
        <fullName evidence="4">RING-type E3 ubiquitin transferase</fullName>
        <ecNumber evidence="4">2.3.2.27</ecNumber>
    </recommendedName>
</protein>
<dbReference type="InterPro" id="IPR044288">
    <property type="entry name" value="ZNF598/HEL2"/>
</dbReference>
<evidence type="ECO:0000256" key="3">
    <source>
        <dbReference type="ARBA" id="ARBA00004906"/>
    </source>
</evidence>
<keyword evidence="7" id="KW-0808">Transferase</keyword>
<dbReference type="PANTHER" id="PTHR22938:SF0">
    <property type="entry name" value="E3 UBIQUITIN-PROTEIN LIGASE ZNF598"/>
    <property type="match status" value="1"/>
</dbReference>
<comment type="similarity">
    <text evidence="11">Belongs to the ZNF598/HEL2 family.</text>
</comment>
<dbReference type="Pfam" id="PF23230">
    <property type="entry name" value="zf-C2H2_13"/>
    <property type="match status" value="1"/>
</dbReference>
<feature type="non-terminal residue" evidence="15">
    <location>
        <position position="887"/>
    </location>
</feature>
<evidence type="ECO:0000256" key="4">
    <source>
        <dbReference type="ARBA" id="ARBA00012483"/>
    </source>
</evidence>
<accession>A0AAV8VP56</accession>
<comment type="subcellular location">
    <subcellularLocation>
        <location evidence="2">Cytoplasm</location>
    </subcellularLocation>
</comment>
<comment type="catalytic activity">
    <reaction evidence="1">
        <text>S-ubiquitinyl-[E2 ubiquitin-conjugating enzyme]-L-cysteine + [acceptor protein]-L-lysine = [E2 ubiquitin-conjugating enzyme]-L-cysteine + N(6)-ubiquitinyl-[acceptor protein]-L-lysine.</text>
        <dbReference type="EC" id="2.3.2.27"/>
    </reaction>
</comment>
<proteinExistence type="inferred from homology"/>
<sequence>MSGSEAANSSYNENLCVVCFKNVEIYSIGVCDHPVCFECSTRMRVLCKQNECPICRQDMPKVIFTRTIEPFLTLFPKFERSNLQDRKFGLYFCTSDIQKAYYKILEHRCHICEEGERKWPFKTFQQLKDHMRREHELFYCDICVDNLKIFTFERRCYTRQELGHHRRKGDPDNTSHRGHPLCEFCDTRYMDSDELFRHLRRNHLFCHFCDADGKHQYYNDMEDLRRHFRDEHYLCEEGECKTLPMTAVFRTDIDLKAHITTEHSRHMSKSATKQARTLELEFTLAPRPRSDNLRNKRFNERRDRYDEENLHGGYNMEPGGPGGGNEGGGRLFVNPLTPQDFPALGNSSSITLQSRPTTTVNFTSKMNSGFSGADFPSLGASSNRASPAVTITTNSSAPGSNRAPEVTITRTVRGQQGLAKTMDNFPTLGSNSSSSGSTVRLSVNNSQDPKAPKVSIHVNHRPNGSLTTHITTSSSSSTQQRPVEAFPVLGSGTKPAQPMWVQAKSKKQEAKNMKVAPAPQLPPSTLDQFPSLAKKKSSVTVPVSNTWVNLNSINNASSRNPGSGDNKKSDSKPSSVKQKQPDFESRLQELALTESNDSKNKNKKKKNRNISDVDSSKQNKPNKTNESKPSKTLENNKTNENKSAKPSGFNDKVNNNESDSQNGLIKKRSELKIGTLTNSGESNTISSSDFPVLGETKPPPGFNVKPPPGFTPGSFPTLGVANDLTFTSSSGQSYAITPSSSTYRPPNNFQSRNQNLIKSFMSVLKNNEAIKEFKNYSDLFRNGVLPTRKYYDHCKEVLGSSFDDIFPELLVLLPDIDKERELYDIYDGKNKKNLIACENCKQIIFKRELSEHYNYHSLDNHFPSLGSVQQTNNVWKKIKKLICKRRA</sequence>
<evidence type="ECO:0000313" key="15">
    <source>
        <dbReference type="EMBL" id="KAJ8916113.1"/>
    </source>
</evidence>
<keyword evidence="16" id="KW-1185">Reference proteome</keyword>
<keyword evidence="9 12" id="KW-0863">Zinc-finger</keyword>
<evidence type="ECO:0000256" key="11">
    <source>
        <dbReference type="ARBA" id="ARBA00035113"/>
    </source>
</evidence>
<dbReference type="InterPro" id="IPR013087">
    <property type="entry name" value="Znf_C2H2_type"/>
</dbReference>
<dbReference type="Pfam" id="PF23202">
    <property type="entry name" value="PAH_ZNF598"/>
    <property type="match status" value="1"/>
</dbReference>
<evidence type="ECO:0000256" key="12">
    <source>
        <dbReference type="PROSITE-ProRule" id="PRU00175"/>
    </source>
</evidence>
<dbReference type="AlphaFoldDB" id="A0AAV8VP56"/>
<dbReference type="CDD" id="cd16615">
    <property type="entry name" value="RING-HC_ZNF598"/>
    <property type="match status" value="1"/>
</dbReference>
<name>A0AAV8VP56_9CUCU</name>
<keyword evidence="5" id="KW-0963">Cytoplasm</keyword>